<evidence type="ECO:0000313" key="1">
    <source>
        <dbReference type="EMBL" id="MFD2659879.1"/>
    </source>
</evidence>
<sequence length="198" mass="23206">MDWLTFVSEIVKTLAWPVSVLMIIILLKKPLTELIPSITKLKYKEFELDFDMELEEAEKIAEEARLPKTTDMINNQVMRVNSNAVERLSYIKDVNLRSSRDGIIDSWLLVEEALRKLAEKNEFRSINMPPMKILRDLSDNKVITHELFEICDRLYRIRNEAVHNRTFKVSPNKSNEYINLTFRVLASLNHLLDEREAG</sequence>
<keyword evidence="2" id="KW-1185">Reference proteome</keyword>
<evidence type="ECO:0008006" key="3">
    <source>
        <dbReference type="Google" id="ProtNLM"/>
    </source>
</evidence>
<protein>
    <recommendedName>
        <fullName evidence="3">DUF4145 domain-containing protein</fullName>
    </recommendedName>
</protein>
<comment type="caution">
    <text evidence="1">The sequence shown here is derived from an EMBL/GenBank/DDBJ whole genome shotgun (WGS) entry which is preliminary data.</text>
</comment>
<reference evidence="2" key="1">
    <citation type="journal article" date="2019" name="Int. J. Syst. Evol. Microbiol.">
        <title>The Global Catalogue of Microorganisms (GCM) 10K type strain sequencing project: providing services to taxonomists for standard genome sequencing and annotation.</title>
        <authorList>
            <consortium name="The Broad Institute Genomics Platform"/>
            <consortium name="The Broad Institute Genome Sequencing Center for Infectious Disease"/>
            <person name="Wu L."/>
            <person name="Ma J."/>
        </authorList>
    </citation>
    <scope>NUCLEOTIDE SEQUENCE [LARGE SCALE GENOMIC DNA]</scope>
    <source>
        <strain evidence="2">TISTR 1827</strain>
    </source>
</reference>
<gene>
    <name evidence="1" type="ORF">ACFSW5_06305</name>
</gene>
<dbReference type="EMBL" id="JBHUMY010000006">
    <property type="protein sequence ID" value="MFD2659879.1"/>
    <property type="molecule type" value="Genomic_DNA"/>
</dbReference>
<proteinExistence type="predicted"/>
<dbReference type="Proteomes" id="UP001597493">
    <property type="component" value="Unassembled WGS sequence"/>
</dbReference>
<evidence type="ECO:0000313" key="2">
    <source>
        <dbReference type="Proteomes" id="UP001597493"/>
    </source>
</evidence>
<name>A0ABW5QU97_9BACL</name>
<dbReference type="RefSeq" id="WP_379270555.1">
    <property type="nucleotide sequence ID" value="NZ_JBHUGT010000032.1"/>
</dbReference>
<organism evidence="1 2">
    <name type="scientific">Paenibacillus thailandensis</name>
    <dbReference type="NCBI Taxonomy" id="393250"/>
    <lineage>
        <taxon>Bacteria</taxon>
        <taxon>Bacillati</taxon>
        <taxon>Bacillota</taxon>
        <taxon>Bacilli</taxon>
        <taxon>Bacillales</taxon>
        <taxon>Paenibacillaceae</taxon>
        <taxon>Paenibacillus</taxon>
    </lineage>
</organism>
<accession>A0ABW5QU97</accession>